<dbReference type="InterPro" id="IPR013656">
    <property type="entry name" value="PAS_4"/>
</dbReference>
<dbReference type="SUPFAM" id="SSF52540">
    <property type="entry name" value="P-loop containing nucleoside triphosphate hydrolases"/>
    <property type="match status" value="1"/>
</dbReference>
<dbReference type="PANTHER" id="PTHR32071">
    <property type="entry name" value="TRANSCRIPTIONAL REGULATORY PROTEIN"/>
    <property type="match status" value="1"/>
</dbReference>
<evidence type="ECO:0000256" key="3">
    <source>
        <dbReference type="ARBA" id="ARBA00023015"/>
    </source>
</evidence>
<dbReference type="AlphaFoldDB" id="A0A3G1KZV6"/>
<dbReference type="Pfam" id="PF13188">
    <property type="entry name" value="PAS_8"/>
    <property type="match status" value="1"/>
</dbReference>
<dbReference type="InterPro" id="IPR000700">
    <property type="entry name" value="PAS-assoc_C"/>
</dbReference>
<dbReference type="Proteomes" id="UP000323521">
    <property type="component" value="Chromosome"/>
</dbReference>
<dbReference type="Pfam" id="PF25601">
    <property type="entry name" value="AAA_lid_14"/>
    <property type="match status" value="1"/>
</dbReference>
<dbReference type="CDD" id="cd00130">
    <property type="entry name" value="PAS"/>
    <property type="match status" value="1"/>
</dbReference>
<evidence type="ECO:0000259" key="7">
    <source>
        <dbReference type="PROSITE" id="PS50112"/>
    </source>
</evidence>
<dbReference type="RefSeq" id="WP_148137470.1">
    <property type="nucleotide sequence ID" value="NZ_CP017634.1"/>
</dbReference>
<keyword evidence="2" id="KW-0067">ATP-binding</keyword>
<keyword evidence="1" id="KW-0547">Nucleotide-binding</keyword>
<dbReference type="Pfam" id="PF08448">
    <property type="entry name" value="PAS_4"/>
    <property type="match status" value="1"/>
</dbReference>
<accession>A0A3G1KZV6</accession>
<feature type="domain" description="PAC" evidence="8">
    <location>
        <begin position="188"/>
        <end position="240"/>
    </location>
</feature>
<protein>
    <recommendedName>
        <fullName evidence="11">Transcriptional regulatory protein TyrR</fullName>
    </recommendedName>
</protein>
<dbReference type="EMBL" id="CP017634">
    <property type="protein sequence ID" value="ATW28062.1"/>
    <property type="molecule type" value="Genomic_DNA"/>
</dbReference>
<feature type="domain" description="PAS" evidence="7">
    <location>
        <begin position="121"/>
        <end position="174"/>
    </location>
</feature>
<organism evidence="9 10">
    <name type="scientific">Formimonas warabiya</name>
    <dbReference type="NCBI Taxonomy" id="1761012"/>
    <lineage>
        <taxon>Bacteria</taxon>
        <taxon>Bacillati</taxon>
        <taxon>Bacillota</taxon>
        <taxon>Clostridia</taxon>
        <taxon>Eubacteriales</taxon>
        <taxon>Peptococcaceae</taxon>
        <taxon>Candidatus Formimonas</taxon>
    </lineage>
</organism>
<dbReference type="InterPro" id="IPR003593">
    <property type="entry name" value="AAA+_ATPase"/>
</dbReference>
<dbReference type="InterPro" id="IPR035965">
    <property type="entry name" value="PAS-like_dom_sf"/>
</dbReference>
<keyword evidence="3" id="KW-0805">Transcription regulation</keyword>
<dbReference type="InterPro" id="IPR025944">
    <property type="entry name" value="Sigma_54_int_dom_CS"/>
</dbReference>
<dbReference type="PROSITE" id="PS50113">
    <property type="entry name" value="PAC"/>
    <property type="match status" value="1"/>
</dbReference>
<dbReference type="PROSITE" id="PS50112">
    <property type="entry name" value="PAS"/>
    <property type="match status" value="1"/>
</dbReference>
<dbReference type="SMART" id="SM00382">
    <property type="entry name" value="AAA"/>
    <property type="match status" value="1"/>
</dbReference>
<dbReference type="PROSITE" id="PS50045">
    <property type="entry name" value="SIGMA54_INTERACT_4"/>
    <property type="match status" value="1"/>
</dbReference>
<evidence type="ECO:0000259" key="8">
    <source>
        <dbReference type="PROSITE" id="PS50113"/>
    </source>
</evidence>
<proteinExistence type="predicted"/>
<dbReference type="OrthoDB" id="9803970at2"/>
<dbReference type="InterPro" id="IPR058031">
    <property type="entry name" value="AAA_lid_NorR"/>
</dbReference>
<dbReference type="Gene3D" id="3.30.450.20">
    <property type="entry name" value="PAS domain"/>
    <property type="match status" value="2"/>
</dbReference>
<dbReference type="GO" id="GO:0006355">
    <property type="term" value="P:regulation of DNA-templated transcription"/>
    <property type="evidence" value="ECO:0007669"/>
    <property type="project" value="InterPro"/>
</dbReference>
<dbReference type="InterPro" id="IPR000014">
    <property type="entry name" value="PAS"/>
</dbReference>
<gene>
    <name evidence="9" type="ORF">DCMF_27875</name>
</gene>
<evidence type="ECO:0000256" key="4">
    <source>
        <dbReference type="ARBA" id="ARBA00023125"/>
    </source>
</evidence>
<evidence type="ECO:0000256" key="1">
    <source>
        <dbReference type="ARBA" id="ARBA00022741"/>
    </source>
</evidence>
<dbReference type="InterPro" id="IPR025943">
    <property type="entry name" value="Sigma_54_int_dom_ATP-bd_2"/>
</dbReference>
<reference evidence="9 10" key="1">
    <citation type="submission" date="2016-10" db="EMBL/GenBank/DDBJ databases">
        <title>Complete Genome Sequence of Peptococcaceae strain DCMF.</title>
        <authorList>
            <person name="Edwards R.J."/>
            <person name="Holland S.I."/>
            <person name="Deshpande N.P."/>
            <person name="Wong Y.K."/>
            <person name="Ertan H."/>
            <person name="Manefield M."/>
            <person name="Russell T.L."/>
            <person name="Lee M.J."/>
        </authorList>
    </citation>
    <scope>NUCLEOTIDE SEQUENCE [LARGE SCALE GENOMIC DNA]</scope>
    <source>
        <strain evidence="9 10">DCMF</strain>
    </source>
</reference>
<evidence type="ECO:0000313" key="10">
    <source>
        <dbReference type="Proteomes" id="UP000323521"/>
    </source>
</evidence>
<evidence type="ECO:0000313" key="9">
    <source>
        <dbReference type="EMBL" id="ATW28062.1"/>
    </source>
</evidence>
<name>A0A3G1KZV6_FORW1</name>
<dbReference type="GO" id="GO:0005524">
    <property type="term" value="F:ATP binding"/>
    <property type="evidence" value="ECO:0007669"/>
    <property type="project" value="UniProtKB-KW"/>
</dbReference>
<dbReference type="NCBIfam" id="TIGR00229">
    <property type="entry name" value="sensory_box"/>
    <property type="match status" value="1"/>
</dbReference>
<dbReference type="GO" id="GO:0003677">
    <property type="term" value="F:DNA binding"/>
    <property type="evidence" value="ECO:0007669"/>
    <property type="project" value="UniProtKB-KW"/>
</dbReference>
<dbReference type="SUPFAM" id="SSF55785">
    <property type="entry name" value="PYP-like sensor domain (PAS domain)"/>
    <property type="match status" value="2"/>
</dbReference>
<dbReference type="PANTHER" id="PTHR32071:SF57">
    <property type="entry name" value="C4-DICARBOXYLATE TRANSPORT TRANSCRIPTIONAL REGULATORY PROTEIN DCTD"/>
    <property type="match status" value="1"/>
</dbReference>
<dbReference type="InterPro" id="IPR002078">
    <property type="entry name" value="Sigma_54_int"/>
</dbReference>
<dbReference type="CDD" id="cd00009">
    <property type="entry name" value="AAA"/>
    <property type="match status" value="1"/>
</dbReference>
<dbReference type="Pfam" id="PF00158">
    <property type="entry name" value="Sigma54_activat"/>
    <property type="match status" value="1"/>
</dbReference>
<dbReference type="InterPro" id="IPR027417">
    <property type="entry name" value="P-loop_NTPase"/>
</dbReference>
<evidence type="ECO:0000256" key="5">
    <source>
        <dbReference type="ARBA" id="ARBA00023163"/>
    </source>
</evidence>
<keyword evidence="5" id="KW-0804">Transcription</keyword>
<feature type="domain" description="Sigma-54 factor interaction" evidence="6">
    <location>
        <begin position="264"/>
        <end position="493"/>
    </location>
</feature>
<dbReference type="PROSITE" id="PS00688">
    <property type="entry name" value="SIGMA54_INTERACT_3"/>
    <property type="match status" value="1"/>
</dbReference>
<dbReference type="PROSITE" id="PS00676">
    <property type="entry name" value="SIGMA54_INTERACT_2"/>
    <property type="match status" value="1"/>
</dbReference>
<evidence type="ECO:0000256" key="2">
    <source>
        <dbReference type="ARBA" id="ARBA00022840"/>
    </source>
</evidence>
<keyword evidence="4" id="KW-0238">DNA-binding</keyword>
<dbReference type="FunFam" id="3.40.50.300:FF:000006">
    <property type="entry name" value="DNA-binding transcriptional regulator NtrC"/>
    <property type="match status" value="1"/>
</dbReference>
<sequence>MPQELRRILVQFLENIQEAFCIIDQEESIVWCNTFAKQYLSPNGTNICGLQWSSIVSGLPLGEVLQNGKTFTGDLALVGNTRCYCNRMPFHRENKIVCAIVTFQPAPPIKHTTLALSPNDDYDLLEMVMETSSDGIYITDGEGITLRINKAYEDITGLKRTEVIGRHMKTLEEEGIISQSGTLIVLRTKAPVSLLQRIRDTKTILVTSNPYCDDTGKIIAVITNVRDITKLKEMEVELAQTRGLTELYMHRLKEIEAQVGHGEFVMKSKEMLAVYETALRVARFDATTLITGECGVGKEVIARIIHQNSMYKDGPFVKINCGAIPENLLESELFGYAGGAFTGARKDGKAGVFEIANNGTLLLDEIGEMPLNLQVKLLQVLQDKRIKRIGDTKEKMISVRLLAATNRNLEESIEEGNFRRDLYYRINVISIYIPPLRQRKADIPFLATFFLKKNSERYHIEKTFSPQAMDFLLRYNWPGNVRELSNVIESAYIMSDTERIETAHFPNFAIDNEHTDVLTIHKLIPLNEAKHLLKTKLITMAMEQYGSTRKAAEALQIDHSTIVKNRDCMQSDI</sequence>
<dbReference type="KEGG" id="fwa:DCMF_27875"/>
<dbReference type="SMART" id="SM00091">
    <property type="entry name" value="PAS"/>
    <property type="match status" value="2"/>
</dbReference>
<dbReference type="Gene3D" id="1.10.8.60">
    <property type="match status" value="1"/>
</dbReference>
<dbReference type="Gene3D" id="1.10.10.60">
    <property type="entry name" value="Homeodomain-like"/>
    <property type="match status" value="1"/>
</dbReference>
<keyword evidence="10" id="KW-1185">Reference proteome</keyword>
<evidence type="ECO:0000259" key="6">
    <source>
        <dbReference type="PROSITE" id="PS50045"/>
    </source>
</evidence>
<dbReference type="Gene3D" id="3.40.50.300">
    <property type="entry name" value="P-loop containing nucleotide triphosphate hydrolases"/>
    <property type="match status" value="1"/>
</dbReference>
<evidence type="ECO:0008006" key="11">
    <source>
        <dbReference type="Google" id="ProtNLM"/>
    </source>
</evidence>